<gene>
    <name evidence="2" type="ORF">Adt_26903</name>
</gene>
<dbReference type="Gene3D" id="3.40.50.1820">
    <property type="entry name" value="alpha/beta hydrolase"/>
    <property type="match status" value="1"/>
</dbReference>
<dbReference type="SUPFAM" id="SSF53474">
    <property type="entry name" value="alpha/beta-Hydrolases"/>
    <property type="match status" value="1"/>
</dbReference>
<proteinExistence type="inferred from homology"/>
<organism evidence="2 3">
    <name type="scientific">Abeliophyllum distichum</name>
    <dbReference type="NCBI Taxonomy" id="126358"/>
    <lineage>
        <taxon>Eukaryota</taxon>
        <taxon>Viridiplantae</taxon>
        <taxon>Streptophyta</taxon>
        <taxon>Embryophyta</taxon>
        <taxon>Tracheophyta</taxon>
        <taxon>Spermatophyta</taxon>
        <taxon>Magnoliopsida</taxon>
        <taxon>eudicotyledons</taxon>
        <taxon>Gunneridae</taxon>
        <taxon>Pentapetalae</taxon>
        <taxon>asterids</taxon>
        <taxon>lamiids</taxon>
        <taxon>Lamiales</taxon>
        <taxon>Oleaceae</taxon>
        <taxon>Forsythieae</taxon>
        <taxon>Abeliophyllum</taxon>
    </lineage>
</organism>
<comment type="similarity">
    <text evidence="1">Belongs to the peptidase S10 family.</text>
</comment>
<dbReference type="PANTHER" id="PTHR11802:SF224">
    <property type="entry name" value="SERINE CARBOXYPEPTIDASE-LIKE 7 ISOFORM X1"/>
    <property type="match status" value="1"/>
</dbReference>
<sequence length="236" mass="26969">MALISDEYFELAKVSCKGEYLNPDPSNAQCNYALRLINECIENIHKPHVLEPECESVASVPNDFGRGKQLLEYDSINLLPSEQDGPRCRDHIYALSGIWANDPTVQDALHTRKGTIAEWTKCNDSISHKYSAESVVPYHKLLSKKRGRALVYSGDHDMIVPYTATLQWIRDLNLTVEEDWRPWIFNGQVAGYTKKYKNNEFDLTFATVKGAGHLPPEYNPKECFAMVDRWLSLYPL</sequence>
<protein>
    <submittedName>
        <fullName evidence="2">Serine carboxypeptidase-like 17</fullName>
    </submittedName>
</protein>
<reference evidence="3" key="1">
    <citation type="submission" date="2024-07" db="EMBL/GenBank/DDBJ databases">
        <title>Two chromosome-level genome assemblies of Korean endemic species Abeliophyllum distichum and Forsythia ovata (Oleaceae).</title>
        <authorList>
            <person name="Jang H."/>
        </authorList>
    </citation>
    <scope>NUCLEOTIDE SEQUENCE [LARGE SCALE GENOMIC DNA]</scope>
</reference>
<evidence type="ECO:0000313" key="2">
    <source>
        <dbReference type="EMBL" id="KAL2491275.1"/>
    </source>
</evidence>
<accession>A0ABD1RS77</accession>
<dbReference type="InterPro" id="IPR029058">
    <property type="entry name" value="AB_hydrolase_fold"/>
</dbReference>
<dbReference type="InterPro" id="IPR001563">
    <property type="entry name" value="Peptidase_S10"/>
</dbReference>
<name>A0ABD1RS77_9LAMI</name>
<keyword evidence="3" id="KW-1185">Reference proteome</keyword>
<evidence type="ECO:0000313" key="3">
    <source>
        <dbReference type="Proteomes" id="UP001604336"/>
    </source>
</evidence>
<dbReference type="Proteomes" id="UP001604336">
    <property type="component" value="Unassembled WGS sequence"/>
</dbReference>
<dbReference type="AlphaFoldDB" id="A0ABD1RS77"/>
<dbReference type="EMBL" id="JBFOLK010000008">
    <property type="protein sequence ID" value="KAL2491275.1"/>
    <property type="molecule type" value="Genomic_DNA"/>
</dbReference>
<evidence type="ECO:0000256" key="1">
    <source>
        <dbReference type="ARBA" id="ARBA00009431"/>
    </source>
</evidence>
<dbReference type="PANTHER" id="PTHR11802">
    <property type="entry name" value="SERINE PROTEASE FAMILY S10 SERINE CARBOXYPEPTIDASE"/>
    <property type="match status" value="1"/>
</dbReference>
<dbReference type="Pfam" id="PF00450">
    <property type="entry name" value="Peptidase_S10"/>
    <property type="match status" value="1"/>
</dbReference>
<comment type="caution">
    <text evidence="2">The sequence shown here is derived from an EMBL/GenBank/DDBJ whole genome shotgun (WGS) entry which is preliminary data.</text>
</comment>